<reference evidence="2" key="1">
    <citation type="journal article" date="2023" name="Mol. Phylogenet. Evol.">
        <title>Genome-scale phylogeny and comparative genomics of the fungal order Sordariales.</title>
        <authorList>
            <person name="Hensen N."/>
            <person name="Bonometti L."/>
            <person name="Westerberg I."/>
            <person name="Brannstrom I.O."/>
            <person name="Guillou S."/>
            <person name="Cros-Aarteil S."/>
            <person name="Calhoun S."/>
            <person name="Haridas S."/>
            <person name="Kuo A."/>
            <person name="Mondo S."/>
            <person name="Pangilinan J."/>
            <person name="Riley R."/>
            <person name="LaButti K."/>
            <person name="Andreopoulos B."/>
            <person name="Lipzen A."/>
            <person name="Chen C."/>
            <person name="Yan M."/>
            <person name="Daum C."/>
            <person name="Ng V."/>
            <person name="Clum A."/>
            <person name="Steindorff A."/>
            <person name="Ohm R.A."/>
            <person name="Martin F."/>
            <person name="Silar P."/>
            <person name="Natvig D.O."/>
            <person name="Lalanne C."/>
            <person name="Gautier V."/>
            <person name="Ament-Velasquez S.L."/>
            <person name="Kruys A."/>
            <person name="Hutchinson M.I."/>
            <person name="Powell A.J."/>
            <person name="Barry K."/>
            <person name="Miller A.N."/>
            <person name="Grigoriev I.V."/>
            <person name="Debuchy R."/>
            <person name="Gladieux P."/>
            <person name="Hiltunen Thoren M."/>
            <person name="Johannesson H."/>
        </authorList>
    </citation>
    <scope>NUCLEOTIDE SEQUENCE</scope>
    <source>
        <strain evidence="2">CBS 958.72</strain>
    </source>
</reference>
<feature type="compositionally biased region" description="Low complexity" evidence="1">
    <location>
        <begin position="82"/>
        <end position="91"/>
    </location>
</feature>
<comment type="caution">
    <text evidence="2">The sequence shown here is derived from an EMBL/GenBank/DDBJ whole genome shotgun (WGS) entry which is preliminary data.</text>
</comment>
<protein>
    <submittedName>
        <fullName evidence="2">Uncharacterized protein</fullName>
    </submittedName>
</protein>
<reference evidence="2" key="2">
    <citation type="submission" date="2023-06" db="EMBL/GenBank/DDBJ databases">
        <authorList>
            <consortium name="Lawrence Berkeley National Laboratory"/>
            <person name="Haridas S."/>
            <person name="Hensen N."/>
            <person name="Bonometti L."/>
            <person name="Westerberg I."/>
            <person name="Brannstrom I.O."/>
            <person name="Guillou S."/>
            <person name="Cros-Aarteil S."/>
            <person name="Calhoun S."/>
            <person name="Kuo A."/>
            <person name="Mondo S."/>
            <person name="Pangilinan J."/>
            <person name="Riley R."/>
            <person name="Labutti K."/>
            <person name="Andreopoulos B."/>
            <person name="Lipzen A."/>
            <person name="Chen C."/>
            <person name="Yanf M."/>
            <person name="Daum C."/>
            <person name="Ng V."/>
            <person name="Clum A."/>
            <person name="Steindorff A."/>
            <person name="Ohm R."/>
            <person name="Martin F."/>
            <person name="Silar P."/>
            <person name="Natvig D."/>
            <person name="Lalanne C."/>
            <person name="Gautier V."/>
            <person name="Ament-Velasquez S.L."/>
            <person name="Kruys A."/>
            <person name="Hutchinson M.I."/>
            <person name="Powell A.J."/>
            <person name="Barry K."/>
            <person name="Miller A.N."/>
            <person name="Grigoriev I.V."/>
            <person name="Debuchy R."/>
            <person name="Gladieux P."/>
            <person name="Thoren M.H."/>
            <person name="Johannesson H."/>
        </authorList>
    </citation>
    <scope>NUCLEOTIDE SEQUENCE</scope>
    <source>
        <strain evidence="2">CBS 958.72</strain>
    </source>
</reference>
<evidence type="ECO:0000313" key="3">
    <source>
        <dbReference type="Proteomes" id="UP001287356"/>
    </source>
</evidence>
<dbReference type="Proteomes" id="UP001287356">
    <property type="component" value="Unassembled WGS sequence"/>
</dbReference>
<dbReference type="AlphaFoldDB" id="A0AAE0TY88"/>
<name>A0AAE0TY88_9PEZI</name>
<organism evidence="2 3">
    <name type="scientific">Lasiosphaeria ovina</name>
    <dbReference type="NCBI Taxonomy" id="92902"/>
    <lineage>
        <taxon>Eukaryota</taxon>
        <taxon>Fungi</taxon>
        <taxon>Dikarya</taxon>
        <taxon>Ascomycota</taxon>
        <taxon>Pezizomycotina</taxon>
        <taxon>Sordariomycetes</taxon>
        <taxon>Sordariomycetidae</taxon>
        <taxon>Sordariales</taxon>
        <taxon>Lasiosphaeriaceae</taxon>
        <taxon>Lasiosphaeria</taxon>
    </lineage>
</organism>
<feature type="region of interest" description="Disordered" evidence="1">
    <location>
        <begin position="1"/>
        <end position="32"/>
    </location>
</feature>
<sequence length="300" mass="32342">MSIARAFTTRRLKQSLQTGDADAAPQRSNTIKGSIGSIRHKISAPVQLIHTTNMLSYNAPDLFPKTAASTGSSHRSDDELSDGAPTAGSTPPTSPDIESAPKRVLSPEPNHLSSYFTVPGHSTAPTTPTEAPRIPQRATSHTKKSYDNLVRQRSISRMSEQSSHSLSTKASFSFSRSSSGSTGTSVTSASSAPPNHKANMSTGTINAPSLSYMTSPQTQYQHRKDASQAHHPFGQELAQVTEIAEEYGVKEQLNEVDAEEQELLAKGLCKFGPEDYLAEIRGLAVMFFGDSRPVRAAQWI</sequence>
<accession>A0AAE0TY88</accession>
<feature type="compositionally biased region" description="Polar residues" evidence="1">
    <location>
        <begin position="151"/>
        <end position="161"/>
    </location>
</feature>
<feature type="region of interest" description="Disordered" evidence="1">
    <location>
        <begin position="66"/>
        <end position="204"/>
    </location>
</feature>
<feature type="compositionally biased region" description="Low complexity" evidence="1">
    <location>
        <begin position="162"/>
        <end position="191"/>
    </location>
</feature>
<evidence type="ECO:0000313" key="2">
    <source>
        <dbReference type="EMBL" id="KAK3383860.1"/>
    </source>
</evidence>
<keyword evidence="3" id="KW-1185">Reference proteome</keyword>
<evidence type="ECO:0000256" key="1">
    <source>
        <dbReference type="SAM" id="MobiDB-lite"/>
    </source>
</evidence>
<dbReference type="EMBL" id="JAULSN010000001">
    <property type="protein sequence ID" value="KAK3383860.1"/>
    <property type="molecule type" value="Genomic_DNA"/>
</dbReference>
<proteinExistence type="predicted"/>
<gene>
    <name evidence="2" type="ORF">B0T24DRAFT_65782</name>
</gene>